<dbReference type="RefSeq" id="WP_105047464.1">
    <property type="nucleotide sequence ID" value="NZ_CP150661.1"/>
</dbReference>
<proteinExistence type="predicted"/>
<dbReference type="AlphaFoldDB" id="A0A2P6CA57"/>
<dbReference type="OrthoDB" id="1068986at2"/>
<feature type="region of interest" description="Disordered" evidence="1">
    <location>
        <begin position="166"/>
        <end position="185"/>
    </location>
</feature>
<evidence type="ECO:0000256" key="1">
    <source>
        <dbReference type="SAM" id="MobiDB-lite"/>
    </source>
</evidence>
<dbReference type="InterPro" id="IPR005901">
    <property type="entry name" value="GLPGLI"/>
</dbReference>
<gene>
    <name evidence="2" type="ORF">BTO14_00415</name>
</gene>
<dbReference type="Proteomes" id="UP000247345">
    <property type="component" value="Unassembled WGS sequence"/>
</dbReference>
<dbReference type="NCBIfam" id="TIGR01200">
    <property type="entry name" value="GLPGLI"/>
    <property type="match status" value="1"/>
</dbReference>
<reference evidence="2 3" key="1">
    <citation type="submission" date="2016-12" db="EMBL/GenBank/DDBJ databases">
        <title>Trade-off between light-utilization and light-protection in marine flavobacteria.</title>
        <authorList>
            <person name="Kumagai Y."/>
            <person name="Yoshizawa S."/>
            <person name="Kogure K."/>
            <person name="Iwasaki W."/>
        </authorList>
    </citation>
    <scope>NUCLEOTIDE SEQUENCE [LARGE SCALE GENOMIC DNA]</scope>
    <source>
        <strain evidence="2 3">KCTC 12100</strain>
    </source>
</reference>
<protein>
    <submittedName>
        <fullName evidence="2">Ribonuclease Z</fullName>
    </submittedName>
</protein>
<keyword evidence="3" id="KW-1185">Reference proteome</keyword>
<dbReference type="EMBL" id="MSCK01000001">
    <property type="protein sequence ID" value="PQJ71806.1"/>
    <property type="molecule type" value="Genomic_DNA"/>
</dbReference>
<dbReference type="Pfam" id="PF09697">
    <property type="entry name" value="Porph_ging"/>
    <property type="match status" value="1"/>
</dbReference>
<feature type="compositionally biased region" description="Basic and acidic residues" evidence="1">
    <location>
        <begin position="171"/>
        <end position="185"/>
    </location>
</feature>
<evidence type="ECO:0000313" key="2">
    <source>
        <dbReference type="EMBL" id="PQJ71806.1"/>
    </source>
</evidence>
<accession>A0A2P6CA57</accession>
<name>A0A2P6CA57_9FLAO</name>
<comment type="caution">
    <text evidence="2">The sequence shown here is derived from an EMBL/GenBank/DDBJ whole genome shotgun (WGS) entry which is preliminary data.</text>
</comment>
<sequence length="285" mass="32272">MKTLFTFILTLVSIITFGQQDFQGKAIYMSKTSIDLNNFARGGQQLTEARKKQIQDRMKSQLEKTFILSFDKSSSLYKEDAKLAAPTTRGDRGPRFGGFSSGGTKYKNTKDKVALEATEFFGKKFLVSDEMEQPQWELAAETKQIGNYLCYKATLIKDANPLDFSNFRRPRKEDDKKEQEDTEKKKEVKQVLVTAWYTPQIPVSNGPGEYWGLPGLILEINEGTTTVLCTEIVLNPSEKAAIEAPSKGKKITREKYTKTVTKKMEELRQNFQNRGRGGNRGGGRF</sequence>
<organism evidence="2 3">
    <name type="scientific">Polaribacter butkevichii</name>
    <dbReference type="NCBI Taxonomy" id="218490"/>
    <lineage>
        <taxon>Bacteria</taxon>
        <taxon>Pseudomonadati</taxon>
        <taxon>Bacteroidota</taxon>
        <taxon>Flavobacteriia</taxon>
        <taxon>Flavobacteriales</taxon>
        <taxon>Flavobacteriaceae</taxon>
    </lineage>
</organism>
<evidence type="ECO:0000313" key="3">
    <source>
        <dbReference type="Proteomes" id="UP000247345"/>
    </source>
</evidence>